<gene>
    <name evidence="2" type="ORF">DFQ59_102610</name>
</gene>
<dbReference type="EMBL" id="QPJY01000002">
    <property type="protein sequence ID" value="RCX32248.1"/>
    <property type="molecule type" value="Genomic_DNA"/>
</dbReference>
<dbReference type="Gene3D" id="3.90.550.10">
    <property type="entry name" value="Spore Coat Polysaccharide Biosynthesis Protein SpsA, Chain A"/>
    <property type="match status" value="1"/>
</dbReference>
<dbReference type="GO" id="GO:0016740">
    <property type="term" value="F:transferase activity"/>
    <property type="evidence" value="ECO:0007669"/>
    <property type="project" value="UniProtKB-KW"/>
</dbReference>
<evidence type="ECO:0000259" key="1">
    <source>
        <dbReference type="Pfam" id="PF00535"/>
    </source>
</evidence>
<dbReference type="PANTHER" id="PTHR43685:SF2">
    <property type="entry name" value="GLYCOSYLTRANSFERASE 2-LIKE DOMAIN-CONTAINING PROTEIN"/>
    <property type="match status" value="1"/>
</dbReference>
<dbReference type="CDD" id="cd06433">
    <property type="entry name" value="GT_2_WfgS_like"/>
    <property type="match status" value="1"/>
</dbReference>
<dbReference type="InterPro" id="IPR029044">
    <property type="entry name" value="Nucleotide-diphossugar_trans"/>
</dbReference>
<name>A0A369CG80_9GAMM</name>
<dbReference type="RefSeq" id="WP_114279056.1">
    <property type="nucleotide sequence ID" value="NZ_QPJY01000002.1"/>
</dbReference>
<evidence type="ECO:0000313" key="2">
    <source>
        <dbReference type="EMBL" id="RCX32248.1"/>
    </source>
</evidence>
<dbReference type="SUPFAM" id="SSF53448">
    <property type="entry name" value="Nucleotide-diphospho-sugar transferases"/>
    <property type="match status" value="1"/>
</dbReference>
<dbReference type="AlphaFoldDB" id="A0A369CG80"/>
<comment type="caution">
    <text evidence="2">The sequence shown here is derived from an EMBL/GenBank/DDBJ whole genome shotgun (WGS) entry which is preliminary data.</text>
</comment>
<dbReference type="PANTHER" id="PTHR43685">
    <property type="entry name" value="GLYCOSYLTRANSFERASE"/>
    <property type="match status" value="1"/>
</dbReference>
<reference evidence="2 3" key="1">
    <citation type="submission" date="2018-07" db="EMBL/GenBank/DDBJ databases">
        <title>Genomic Encyclopedia of Type Strains, Phase IV (KMG-IV): sequencing the most valuable type-strain genomes for metagenomic binning, comparative biology and taxonomic classification.</title>
        <authorList>
            <person name="Goeker M."/>
        </authorList>
    </citation>
    <scope>NUCLEOTIDE SEQUENCE [LARGE SCALE GENOMIC DNA]</scope>
    <source>
        <strain evidence="2 3">DSM 26407</strain>
    </source>
</reference>
<sequence length="249" mass="27182">MKISVITAVYNNRATIAAALDSTLAQSHDDVELVVIDGGSTDGTLEVLQGYADRIGVLVSEPDRGIYDALNKGLHHAGGEVVGFLHSDDLYADTDVLRRVAGAFSDAEVGAVYGDLLYVRKEAPDRVVRTWRAGRFSSARLARGWMPPHPTFYARRSVYEALGGFDTRYRIAADYDCMLRFLGRGGIQVGYIPEVLVKMRVGGASNRSLANILRKSAEDYRALKSNGVGGLTALAWKNLSKLPQFFVHS</sequence>
<dbReference type="Pfam" id="PF00535">
    <property type="entry name" value="Glycos_transf_2"/>
    <property type="match status" value="1"/>
</dbReference>
<accession>A0A369CG80</accession>
<keyword evidence="3" id="KW-1185">Reference proteome</keyword>
<protein>
    <submittedName>
        <fullName evidence="2">Glycosyltransferase</fullName>
    </submittedName>
</protein>
<dbReference type="InterPro" id="IPR050834">
    <property type="entry name" value="Glycosyltransf_2"/>
</dbReference>
<feature type="domain" description="Glycosyltransferase 2-like" evidence="1">
    <location>
        <begin position="4"/>
        <end position="131"/>
    </location>
</feature>
<dbReference type="InterPro" id="IPR001173">
    <property type="entry name" value="Glyco_trans_2-like"/>
</dbReference>
<evidence type="ECO:0000313" key="3">
    <source>
        <dbReference type="Proteomes" id="UP000252707"/>
    </source>
</evidence>
<keyword evidence="2" id="KW-0808">Transferase</keyword>
<organism evidence="2 3">
    <name type="scientific">Thioalbus denitrificans</name>
    <dbReference type="NCBI Taxonomy" id="547122"/>
    <lineage>
        <taxon>Bacteria</taxon>
        <taxon>Pseudomonadati</taxon>
        <taxon>Pseudomonadota</taxon>
        <taxon>Gammaproteobacteria</taxon>
        <taxon>Chromatiales</taxon>
        <taxon>Ectothiorhodospiraceae</taxon>
        <taxon>Thioalbus</taxon>
    </lineage>
</organism>
<proteinExistence type="predicted"/>
<dbReference type="Proteomes" id="UP000252707">
    <property type="component" value="Unassembled WGS sequence"/>
</dbReference>
<dbReference type="OrthoDB" id="396512at2"/>